<dbReference type="EMBL" id="KJ406378">
    <property type="protein sequence ID" value="AIT41356.1"/>
    <property type="molecule type" value="Genomic_DNA"/>
</dbReference>
<accession>A0A0A0QUP4</accession>
<proteinExistence type="predicted"/>
<dbReference type="SUPFAM" id="SSF52540">
    <property type="entry name" value="P-loop containing nucleoside triphosphate hydrolases"/>
    <property type="match status" value="1"/>
</dbReference>
<keyword evidence="1" id="KW-0614">Plasmid</keyword>
<dbReference type="InterPro" id="IPR027417">
    <property type="entry name" value="P-loop_NTPase"/>
</dbReference>
<evidence type="ECO:0000313" key="1">
    <source>
        <dbReference type="EMBL" id="AIT41356.1"/>
    </source>
</evidence>
<dbReference type="AlphaFoldDB" id="A0A0A0QUP4"/>
<reference evidence="1" key="1">
    <citation type="journal article" date="2014" name="Int. J. Antimicrob. Agents">
        <title>Complete nucleotide sequence of the IncI1 plasmid pSH4469 encoding CTX-M-15 extended-spectrum beta-lactamase in a clinical isolate of Shigella sonnei from an outbreak in the Republic of Korea.</title>
        <authorList>
            <person name="Kim J.S."/>
            <person name="Kim J."/>
            <person name="Jeon S.-E."/>
            <person name="Kim S.-J."/>
            <person name="Kim N.-O."/>
            <person name="Hong S."/>
            <person name="Kang Y.-H."/>
            <person name="Han S."/>
            <person name="Chung G.T."/>
        </authorList>
    </citation>
    <scope>NUCLEOTIDE SEQUENCE</scope>
    <source>
        <strain evidence="1">SS084469</strain>
        <plasmid evidence="1">pSH4469</plasmid>
    </source>
</reference>
<dbReference type="Gene3D" id="3.40.50.300">
    <property type="entry name" value="P-loop containing nucleotide triphosphate hydrolases"/>
    <property type="match status" value="1"/>
</dbReference>
<name>A0A0A0QUP4_SHISO</name>
<sequence>MIFLHATPEQGGIKKIKLHKPLSCKSGVPSPMNINRFIFTIEDCLNTLSRFSVASSFVEYCDLRTVIGLDRQDRERRPWLNSPYIAATKRGEYLSVFEVSGAFREMDEASDQTGPGSLESLITSMSDSLNTAYKNSGHKISCVFERDPEMGKEEIEDMVAPQKRSLANTGIQLQDVVDEKVTTLSPWLVRERCWLAIWSGPDLISNSDRTAHDELVRRLAERVPKARFAQSPWQWTLSALKIRHEAFLDNVEQALRHSSDGLILRLLDIHEVGREIRRQTERHSTPRNWQPHLPEDAQPAGYRWTDDESVLHAPSLHLQLFNTQVTTQGNLVQAGGLWHGMVSITLPPQNLQTFNELVRAVPRAVPWRIRMDLMPGGMKALNLKKTLLTYSSFISAVRPMYESVMTLAATDEKEPVCIMTIMASTWGKTREICTRNQAILKSAIEGWGVCGTTTTFGDPRRAWVNTILAASGGSGPVPLYPPLSHAISLFPLNRAGSVWRGKGNLMLHTEDGSAFEVGLASSQQNKHTELAPGDPGLGKSVLINTLSEIQISSAQKNLPFIAYIDKGYSAQGLVQLIRDSLPPERKDEAVGIILSNDPEYTRNLFDVMYGAKKPITPEKNFMSSVLCALCVDTGTGQPCNPGDTRQIINQLIELAFKEYGENNPRLYRASTEDLVDSALQDSGLYEKHDAAWWARSTWFEVRDMLHNAGYIMAAQRAHYQAMPQLPEVSSMLGHTSLRDVFGTVQRDGSNELLLDYIRRALEQGHNDYPMISGYTRFMINPETRVIAVDLNNVAGDKTPAGRLKTGIMYLLAGQIAGGDFTLPQYRDEVLKQLPREYHEIALKRINQLDQEVKTKVYDELHNARGIDFIWENLDTQEREQRKFAIRTVLSTQYLRDYPESVLKSANTLWLLRYKPEDIPVLRDNFNVPEFMLKRFLKMPEGPAPDGSGVPVLGVFRVKSGTLARILKFTVGPLELWALNSSPKDSALRKTLTNKLGSVRARKILAENFPRGSATSLIEHRAGQHNSDNVIEDLASELIRKQGYNL</sequence>
<gene>
    <name evidence="1" type="primary">traU</name>
</gene>
<geneLocation type="plasmid" evidence="1">
    <name>pSH4469</name>
</geneLocation>
<organism evidence="1">
    <name type="scientific">Shigella sonnei</name>
    <dbReference type="NCBI Taxonomy" id="624"/>
    <lineage>
        <taxon>Bacteria</taxon>
        <taxon>Pseudomonadati</taxon>
        <taxon>Pseudomonadota</taxon>
        <taxon>Gammaproteobacteria</taxon>
        <taxon>Enterobacterales</taxon>
        <taxon>Enterobacteriaceae</taxon>
        <taxon>Shigella</taxon>
    </lineage>
</organism>
<protein>
    <submittedName>
        <fullName evidence="1">Conjugal transfer protein</fullName>
    </submittedName>
</protein>